<feature type="transmembrane region" description="Helical" evidence="1">
    <location>
        <begin position="29"/>
        <end position="52"/>
    </location>
</feature>
<keyword evidence="3" id="KW-1185">Reference proteome</keyword>
<sequence length="54" mass="5791">MREVILATLAGFVVGFIFAKIKLPVPAPPTLAGVMGIVGMFLGYMAANNWLVRQ</sequence>
<name>A0A5S4ZWD5_9FIRM</name>
<dbReference type="InterPro" id="IPR020017">
    <property type="entry name" value="XapX_domain"/>
</dbReference>
<reference evidence="2 3" key="1">
    <citation type="submission" date="2019-07" db="EMBL/GenBank/DDBJ databases">
        <title>Genomic Encyclopedia of Type Strains, Phase I: the one thousand microbial genomes (KMG-I) project.</title>
        <authorList>
            <person name="Kyrpides N."/>
        </authorList>
    </citation>
    <scope>NUCLEOTIDE SEQUENCE [LARGE SCALE GENOMIC DNA]</scope>
    <source>
        <strain evidence="2 3">DSM 6562</strain>
    </source>
</reference>
<comment type="caution">
    <text evidence="2">The sequence shown here is derived from an EMBL/GenBank/DDBJ whole genome shotgun (WGS) entry which is preliminary data.</text>
</comment>
<dbReference type="RefSeq" id="WP_166511032.1">
    <property type="nucleotide sequence ID" value="NZ_VNHM01000004.1"/>
</dbReference>
<dbReference type="AlphaFoldDB" id="A0A5S4ZWD5"/>
<evidence type="ECO:0000256" key="1">
    <source>
        <dbReference type="SAM" id="Phobius"/>
    </source>
</evidence>
<keyword evidence="1" id="KW-0812">Transmembrane</keyword>
<dbReference type="Proteomes" id="UP000323166">
    <property type="component" value="Unassembled WGS sequence"/>
</dbReference>
<accession>A0A5S4ZWD5</accession>
<dbReference type="EMBL" id="VNHM01000004">
    <property type="protein sequence ID" value="TYO96526.1"/>
    <property type="molecule type" value="Genomic_DNA"/>
</dbReference>
<dbReference type="NCBIfam" id="TIGR03510">
    <property type="entry name" value="XapX"/>
    <property type="match status" value="1"/>
</dbReference>
<keyword evidence="1" id="KW-1133">Transmembrane helix</keyword>
<evidence type="ECO:0000313" key="3">
    <source>
        <dbReference type="Proteomes" id="UP000323166"/>
    </source>
</evidence>
<evidence type="ECO:0000313" key="2">
    <source>
        <dbReference type="EMBL" id="TYO96526.1"/>
    </source>
</evidence>
<organism evidence="2 3">
    <name type="scientific">Desulfallas thermosapovorans DSM 6562</name>
    <dbReference type="NCBI Taxonomy" id="1121431"/>
    <lineage>
        <taxon>Bacteria</taxon>
        <taxon>Bacillati</taxon>
        <taxon>Bacillota</taxon>
        <taxon>Clostridia</taxon>
        <taxon>Eubacteriales</taxon>
        <taxon>Desulfallaceae</taxon>
        <taxon>Desulfallas</taxon>
    </lineage>
</organism>
<keyword evidence="1" id="KW-0472">Membrane</keyword>
<protein>
    <submittedName>
        <fullName evidence="2">Putative secreted protein with PEP-CTERM sorting signal/XapX domain-containing protein</fullName>
    </submittedName>
</protein>
<gene>
    <name evidence="2" type="ORF">LX24_00995</name>
</gene>
<proteinExistence type="predicted"/>